<dbReference type="OrthoDB" id="517750at2"/>
<evidence type="ECO:0000313" key="2">
    <source>
        <dbReference type="EMBL" id="AFZ21353.1"/>
    </source>
</evidence>
<dbReference type="PANTHER" id="PTHR43861:SF3">
    <property type="entry name" value="PUTATIVE (AFU_ORTHOLOGUE AFUA_2G14390)-RELATED"/>
    <property type="match status" value="1"/>
</dbReference>
<reference evidence="2 3" key="1">
    <citation type="submission" date="2012-06" db="EMBL/GenBank/DDBJ databases">
        <title>Finished chromosome of genome of Microcoleus sp. PCC 7113.</title>
        <authorList>
            <consortium name="US DOE Joint Genome Institute"/>
            <person name="Gugger M."/>
            <person name="Coursin T."/>
            <person name="Rippka R."/>
            <person name="Tandeau De Marsac N."/>
            <person name="Huntemann M."/>
            <person name="Wei C.-L."/>
            <person name="Han J."/>
            <person name="Detter J.C."/>
            <person name="Han C."/>
            <person name="Tapia R."/>
            <person name="Chen A."/>
            <person name="Kyrpides N."/>
            <person name="Mavromatis K."/>
            <person name="Markowitz V."/>
            <person name="Szeto E."/>
            <person name="Ivanova N."/>
            <person name="Pagani I."/>
            <person name="Pati A."/>
            <person name="Goodwin L."/>
            <person name="Nordberg H.P."/>
            <person name="Cantor M.N."/>
            <person name="Hua S.X."/>
            <person name="Woyke T."/>
            <person name="Kerfeld C.A."/>
        </authorList>
    </citation>
    <scope>NUCLEOTIDE SEQUENCE [LARGE SCALE GENOMIC DNA]</scope>
    <source>
        <strain evidence="2 3">PCC 7113</strain>
    </source>
</reference>
<dbReference type="EMBL" id="CP003630">
    <property type="protein sequence ID" value="AFZ21353.1"/>
    <property type="molecule type" value="Genomic_DNA"/>
</dbReference>
<protein>
    <submittedName>
        <fullName evidence="2">Methyltransferase family protein</fullName>
    </submittedName>
</protein>
<dbReference type="eggNOG" id="COG2227">
    <property type="taxonomic scope" value="Bacteria"/>
</dbReference>
<sequence>MDIKYQCPICDFDQYCKPLASMAEKYVAIKCRECQVVSAYPIPSLDELNEYYSSYQPTQETPERLSTLVELHEGILEYLVAKIGHRENLSFLDYGFGVGAFLKQVAQKGFHAYGAEFSKQNCEQLENFSRQNNTQIHTIQLSDTPLESLSGKNFDCITLFQVIEHIINPLELLSSLSSLQNSGGILYIECPNNDALYLKVKNAIREQVNRGDFFDSLNPPQHLYGFNRHSMQVLLEKAGYMPLEISDYFYADGLHQVETLLWYPSFQNLLQNRSAWNFYGISKSLIGFFEPLASKFLGAGGGLYAVARKK</sequence>
<dbReference type="RefSeq" id="WP_015185482.1">
    <property type="nucleotide sequence ID" value="NC_019738.1"/>
</dbReference>
<dbReference type="HOGENOM" id="CLU_896627_0_0_3"/>
<dbReference type="GO" id="GO:0032259">
    <property type="term" value="P:methylation"/>
    <property type="evidence" value="ECO:0007669"/>
    <property type="project" value="UniProtKB-KW"/>
</dbReference>
<dbReference type="STRING" id="1173027.Mic7113_5728"/>
<keyword evidence="1 2" id="KW-0808">Transferase</keyword>
<dbReference type="SUPFAM" id="SSF57783">
    <property type="entry name" value="Zinc beta-ribbon"/>
    <property type="match status" value="1"/>
</dbReference>
<accession>K9WMD4</accession>
<organism evidence="2 3">
    <name type="scientific">Allocoleopsis franciscana PCC 7113</name>
    <dbReference type="NCBI Taxonomy" id="1173027"/>
    <lineage>
        <taxon>Bacteria</taxon>
        <taxon>Bacillati</taxon>
        <taxon>Cyanobacteriota</taxon>
        <taxon>Cyanophyceae</taxon>
        <taxon>Coleofasciculales</taxon>
        <taxon>Coleofasciculaceae</taxon>
        <taxon>Allocoleopsis</taxon>
        <taxon>Allocoleopsis franciscana</taxon>
    </lineage>
</organism>
<proteinExistence type="predicted"/>
<dbReference type="AlphaFoldDB" id="K9WMD4"/>
<evidence type="ECO:0000313" key="3">
    <source>
        <dbReference type="Proteomes" id="UP000010471"/>
    </source>
</evidence>
<gene>
    <name evidence="2" type="ORF">Mic7113_5728</name>
</gene>
<dbReference type="PANTHER" id="PTHR43861">
    <property type="entry name" value="TRANS-ACONITATE 2-METHYLTRANSFERASE-RELATED"/>
    <property type="match status" value="1"/>
</dbReference>
<dbReference type="KEGG" id="mic:Mic7113_5728"/>
<dbReference type="GO" id="GO:0008168">
    <property type="term" value="F:methyltransferase activity"/>
    <property type="evidence" value="ECO:0007669"/>
    <property type="project" value="UniProtKB-KW"/>
</dbReference>
<dbReference type="SUPFAM" id="SSF53335">
    <property type="entry name" value="S-adenosyl-L-methionine-dependent methyltransferases"/>
    <property type="match status" value="1"/>
</dbReference>
<evidence type="ECO:0000256" key="1">
    <source>
        <dbReference type="ARBA" id="ARBA00022679"/>
    </source>
</evidence>
<keyword evidence="3" id="KW-1185">Reference proteome</keyword>
<name>K9WMD4_9CYAN</name>
<dbReference type="Gene3D" id="3.40.50.150">
    <property type="entry name" value="Vaccinia Virus protein VP39"/>
    <property type="match status" value="1"/>
</dbReference>
<dbReference type="InterPro" id="IPR029063">
    <property type="entry name" value="SAM-dependent_MTases_sf"/>
</dbReference>
<keyword evidence="2" id="KW-0489">Methyltransferase</keyword>
<dbReference type="Pfam" id="PF13489">
    <property type="entry name" value="Methyltransf_23"/>
    <property type="match status" value="1"/>
</dbReference>
<dbReference type="Proteomes" id="UP000010471">
    <property type="component" value="Chromosome"/>
</dbReference>